<evidence type="ECO:0000259" key="1">
    <source>
        <dbReference type="Pfam" id="PF05362"/>
    </source>
</evidence>
<dbReference type="Pfam" id="PF05362">
    <property type="entry name" value="Lon_C"/>
    <property type="match status" value="1"/>
</dbReference>
<dbReference type="RefSeq" id="WP_089609084.1">
    <property type="nucleotide sequence ID" value="NZ_CP022121.1"/>
</dbReference>
<dbReference type="Pfam" id="PF13337">
    <property type="entry name" value="BrxL_ATPase"/>
    <property type="match status" value="1"/>
</dbReference>
<keyword evidence="3" id="KW-0378">Hydrolase</keyword>
<dbReference type="InterPro" id="IPR013473">
    <property type="entry name" value="BrxL"/>
</dbReference>
<dbReference type="InterPro" id="IPR027065">
    <property type="entry name" value="Lon_Prtase"/>
</dbReference>
<reference evidence="3 4" key="1">
    <citation type="submission" date="2022-08" db="EMBL/GenBank/DDBJ databases">
        <title>Proteogenomics of the novel Dehalobacterium formicoaceticum strain EZ94 highlights a key role of methyltransferases during anaerobic dichloromethane degradation.</title>
        <authorList>
            <person name="Wasmund K."/>
        </authorList>
    </citation>
    <scope>NUCLEOTIDE SEQUENCE [LARGE SCALE GENOMIC DNA]</scope>
    <source>
        <strain evidence="3 4">EZ94</strain>
    </source>
</reference>
<feature type="domain" description="Lon proteolytic" evidence="1">
    <location>
        <begin position="505"/>
        <end position="662"/>
    </location>
</feature>
<organism evidence="3 4">
    <name type="scientific">Dehalobacterium formicoaceticum</name>
    <dbReference type="NCBI Taxonomy" id="51515"/>
    <lineage>
        <taxon>Bacteria</taxon>
        <taxon>Bacillati</taxon>
        <taxon>Bacillota</taxon>
        <taxon>Clostridia</taxon>
        <taxon>Eubacteriales</taxon>
        <taxon>Peptococcaceae</taxon>
        <taxon>Dehalobacterium</taxon>
    </lineage>
</organism>
<proteinExistence type="predicted"/>
<dbReference type="InterPro" id="IPR046838">
    <property type="entry name" value="BrxL_N"/>
</dbReference>
<gene>
    <name evidence="3" type="primary">brxL</name>
    <name evidence="3" type="ORF">NVS47_17365</name>
</gene>
<dbReference type="SUPFAM" id="SSF54211">
    <property type="entry name" value="Ribosomal protein S5 domain 2-like"/>
    <property type="match status" value="1"/>
</dbReference>
<accession>A0ABT1Y8N7</accession>
<comment type="caution">
    <text evidence="3">The sequence shown here is derived from an EMBL/GenBank/DDBJ whole genome shotgun (WGS) entry which is preliminary data.</text>
</comment>
<dbReference type="InterPro" id="IPR014061">
    <property type="entry name" value="BrxL-like"/>
</dbReference>
<dbReference type="InterPro" id="IPR014721">
    <property type="entry name" value="Ribsml_uS5_D2-typ_fold_subgr"/>
</dbReference>
<dbReference type="Proteomes" id="UP001524944">
    <property type="component" value="Unassembled WGS sequence"/>
</dbReference>
<evidence type="ECO:0000313" key="4">
    <source>
        <dbReference type="Proteomes" id="UP001524944"/>
    </source>
</evidence>
<dbReference type="PANTHER" id="PTHR10046">
    <property type="entry name" value="ATP DEPENDENT LON PROTEASE FAMILY MEMBER"/>
    <property type="match status" value="1"/>
</dbReference>
<evidence type="ECO:0000259" key="2">
    <source>
        <dbReference type="Pfam" id="PF20442"/>
    </source>
</evidence>
<feature type="domain" description="BREX system Lon protease-like BrxL N-terminal" evidence="2">
    <location>
        <begin position="9"/>
        <end position="137"/>
    </location>
</feature>
<dbReference type="GO" id="GO:0008233">
    <property type="term" value="F:peptidase activity"/>
    <property type="evidence" value="ECO:0007669"/>
    <property type="project" value="UniProtKB-KW"/>
</dbReference>
<protein>
    <submittedName>
        <fullName evidence="3">Protease Lon-related BREX system protein BrxL</fullName>
    </submittedName>
</protein>
<dbReference type="NCBIfam" id="TIGR02653">
    <property type="entry name" value="Lon_rel_chp"/>
    <property type="match status" value="1"/>
</dbReference>
<dbReference type="EMBL" id="JANPWE010000019">
    <property type="protein sequence ID" value="MCR6547258.1"/>
    <property type="molecule type" value="Genomic_DNA"/>
</dbReference>
<dbReference type="NCBIfam" id="TIGR02688">
    <property type="entry name" value="BREX system Lon protease-like protein BrxL"/>
    <property type="match status" value="1"/>
</dbReference>
<dbReference type="InterPro" id="IPR020568">
    <property type="entry name" value="Ribosomal_Su5_D2-typ_SF"/>
</dbReference>
<evidence type="ECO:0000313" key="3">
    <source>
        <dbReference type="EMBL" id="MCR6547258.1"/>
    </source>
</evidence>
<name>A0ABT1Y8N7_9FIRM</name>
<dbReference type="InterPro" id="IPR008269">
    <property type="entry name" value="Lon_proteolytic"/>
</dbReference>
<dbReference type="Gene3D" id="3.30.230.10">
    <property type="match status" value="1"/>
</dbReference>
<dbReference type="GO" id="GO:0006508">
    <property type="term" value="P:proteolysis"/>
    <property type="evidence" value="ECO:0007669"/>
    <property type="project" value="UniProtKB-KW"/>
</dbReference>
<sequence>MSLNEKVQQVFQYKVVTKGIVNSLKSSIKLPVYVLEYLISQYSDKGLTNDEIIEKVKAVLNKHYILPEDKNKIKDSIKTDGSIVIIDKLLVDVDLNKDMYIGTLNTAGLKDILVDDEWVRKYKGLLEGGMWGLVRLERNEDSSKYPVMVGKFSPMQISTDEIEEYISCRREFTRDEWLDLLINSIGLNPEKFDFRQKLLMLLRLIPHCETNYNLIELGPRETGKSYTYNELSPFSLLVAGGKASVAVLFYNLGKKEVGLVGIWDVVAFDEVANVRFGDPQGPAMLQTYMESGNFARDKMRIEGKASMVFVGNIDNPLQIWEQGGNLFSTLAEELQTPALIDRFHYYLPGWEMPKMKTDYYSKDLGMISDFFSKILHDLRKKSYSDLLDKHFVLDKSLSSRDTKAIRKTVSGLLKLLHPDLNASAEEVKEYLEFAMEGRMRVKEQLKRRGGLEFFGTTFRYMEKETQMTKNVYLKEMVSGIGSMVSPLDVGEVFTVITKDDRMFPIKIETNYTNGNGNYQITGKPSVEAKETIKNVYNYIKANANNMGVTNKLFEHTYITQIIDENGSGGNQEIGSAFYLSMISNFIDRPIKAKTVVLGSMTVNGNLIKTTNLYEKLSFIIEQGAKTVYIPISNQPDTMTMQPDIWGKISILFYASAEDLSKKVFDLD</sequence>
<keyword evidence="3" id="KW-0645">Protease</keyword>
<dbReference type="Pfam" id="PF20442">
    <property type="entry name" value="BrxL_N"/>
    <property type="match status" value="1"/>
</dbReference>
<keyword evidence="4" id="KW-1185">Reference proteome</keyword>